<name>A0A9J5Z3D6_SOLCO</name>
<dbReference type="OrthoDB" id="1745225at2759"/>
<keyword evidence="2" id="KW-1185">Reference proteome</keyword>
<reference evidence="1 2" key="1">
    <citation type="submission" date="2020-09" db="EMBL/GenBank/DDBJ databases">
        <title>De no assembly of potato wild relative species, Solanum commersonii.</title>
        <authorList>
            <person name="Cho K."/>
        </authorList>
    </citation>
    <scope>NUCLEOTIDE SEQUENCE [LARGE SCALE GENOMIC DNA]</scope>
    <source>
        <strain evidence="1">LZ3.2</strain>
        <tissue evidence="1">Leaf</tissue>
    </source>
</reference>
<comment type="caution">
    <text evidence="1">The sequence shown here is derived from an EMBL/GenBank/DDBJ whole genome shotgun (WGS) entry which is preliminary data.</text>
</comment>
<dbReference type="AlphaFoldDB" id="A0A9J5Z3D6"/>
<evidence type="ECO:0000313" key="1">
    <source>
        <dbReference type="EMBL" id="KAG5606456.1"/>
    </source>
</evidence>
<dbReference type="EMBL" id="JACXVP010000005">
    <property type="protein sequence ID" value="KAG5606456.1"/>
    <property type="molecule type" value="Genomic_DNA"/>
</dbReference>
<gene>
    <name evidence="1" type="ORF">H5410_027948</name>
</gene>
<organism evidence="1 2">
    <name type="scientific">Solanum commersonii</name>
    <name type="common">Commerson's wild potato</name>
    <name type="synonym">Commerson's nightshade</name>
    <dbReference type="NCBI Taxonomy" id="4109"/>
    <lineage>
        <taxon>Eukaryota</taxon>
        <taxon>Viridiplantae</taxon>
        <taxon>Streptophyta</taxon>
        <taxon>Embryophyta</taxon>
        <taxon>Tracheophyta</taxon>
        <taxon>Spermatophyta</taxon>
        <taxon>Magnoliopsida</taxon>
        <taxon>eudicotyledons</taxon>
        <taxon>Gunneridae</taxon>
        <taxon>Pentapetalae</taxon>
        <taxon>asterids</taxon>
        <taxon>lamiids</taxon>
        <taxon>Solanales</taxon>
        <taxon>Solanaceae</taxon>
        <taxon>Solanoideae</taxon>
        <taxon>Solaneae</taxon>
        <taxon>Solanum</taxon>
    </lineage>
</organism>
<proteinExistence type="predicted"/>
<dbReference type="Proteomes" id="UP000824120">
    <property type="component" value="Chromosome 5"/>
</dbReference>
<protein>
    <submittedName>
        <fullName evidence="1">Uncharacterized protein</fullName>
    </submittedName>
</protein>
<accession>A0A9J5Z3D6</accession>
<evidence type="ECO:0000313" key="2">
    <source>
        <dbReference type="Proteomes" id="UP000824120"/>
    </source>
</evidence>
<sequence length="160" mass="17775">MPHANVSTVTSSDSEKNEGSGSKFYFSRGYFTRDHYDQLLSMVDPPTGTCKDNALAGKHALSGNVNVDFRWIIDSGATQHITYCNSLLGECRKLLDSNHNKVQVTIGNRIHVDHVGDAVILGDYKAPTQDLYLNATCKHQTYALLLNLLHMSQHQVQTLL</sequence>